<comment type="caution">
    <text evidence="2">The sequence shown here is derived from an EMBL/GenBank/DDBJ whole genome shotgun (WGS) entry which is preliminary data.</text>
</comment>
<gene>
    <name evidence="2" type="ORF">CBW46_009995</name>
</gene>
<dbReference type="Proteomes" id="UP000214746">
    <property type="component" value="Unassembled WGS sequence"/>
</dbReference>
<keyword evidence="1" id="KW-0472">Membrane</keyword>
<feature type="transmembrane region" description="Helical" evidence="1">
    <location>
        <begin position="6"/>
        <end position="25"/>
    </location>
</feature>
<dbReference type="OrthoDB" id="2609172at2"/>
<feature type="transmembrane region" description="Helical" evidence="1">
    <location>
        <begin position="120"/>
        <end position="141"/>
    </location>
</feature>
<evidence type="ECO:0000313" key="3">
    <source>
        <dbReference type="Proteomes" id="UP000214746"/>
    </source>
</evidence>
<dbReference type="EMBL" id="NHRJ02000004">
    <property type="protein sequence ID" value="PZE21006.1"/>
    <property type="molecule type" value="Genomic_DNA"/>
</dbReference>
<dbReference type="AlphaFoldDB" id="A0A2W1NTA3"/>
<reference evidence="2" key="1">
    <citation type="submission" date="2018-06" db="EMBL/GenBank/DDBJ databases">
        <title>Paenibacillus xerothermodurans sp. nov. an extremely dry heat resistant spore forming bacterium isolated from the soil of Cape Canaveral, Florida.</title>
        <authorList>
            <person name="Seuylemezian A."/>
            <person name="Kaur N."/>
            <person name="Patil P."/>
            <person name="Patil P."/>
            <person name="Mayilraj S."/>
            <person name="Vaishampayan P."/>
        </authorList>
    </citation>
    <scope>NUCLEOTIDE SEQUENCE [LARGE SCALE GENOMIC DNA]</scope>
    <source>
        <strain evidence="2">ATCC 27380</strain>
    </source>
</reference>
<sequence>MYILLRIIFTAAEFFGMLLLSLSTFRIYFRYSLHKVALIAVVMASTSVYIRDTLDLVSYSLLPVITTEVILITVLFGLPLIFSFLISIIGMLATAMFETLVLAIGSYFHLFTQDTMKTSLTQFIVHELINTATLLLVTYPIQKYKLGFHTTSNDALKAYNFWLAAILVIAIFGIQISIVSFRGSTVHILLPIALCGILLIGVYLAYQHNRKLWKNRRERLSKR</sequence>
<keyword evidence="1" id="KW-0812">Transmembrane</keyword>
<evidence type="ECO:0000256" key="1">
    <source>
        <dbReference type="SAM" id="Phobius"/>
    </source>
</evidence>
<feature type="transmembrane region" description="Helical" evidence="1">
    <location>
        <begin position="56"/>
        <end position="78"/>
    </location>
</feature>
<feature type="transmembrane region" description="Helical" evidence="1">
    <location>
        <begin position="187"/>
        <end position="206"/>
    </location>
</feature>
<accession>A0A2W1NTA3</accession>
<name>A0A2W1NTA3_PAEXE</name>
<dbReference type="RefSeq" id="WP_089199865.1">
    <property type="nucleotide sequence ID" value="NZ_NHRJ02000004.1"/>
</dbReference>
<keyword evidence="3" id="KW-1185">Reference proteome</keyword>
<evidence type="ECO:0000313" key="2">
    <source>
        <dbReference type="EMBL" id="PZE21006.1"/>
    </source>
</evidence>
<organism evidence="2 3">
    <name type="scientific">Paenibacillus xerothermodurans</name>
    <dbReference type="NCBI Taxonomy" id="1977292"/>
    <lineage>
        <taxon>Bacteria</taxon>
        <taxon>Bacillati</taxon>
        <taxon>Bacillota</taxon>
        <taxon>Bacilli</taxon>
        <taxon>Bacillales</taxon>
        <taxon>Paenibacillaceae</taxon>
        <taxon>Paenibacillus</taxon>
    </lineage>
</organism>
<feature type="transmembrane region" description="Helical" evidence="1">
    <location>
        <begin position="85"/>
        <end position="108"/>
    </location>
</feature>
<protein>
    <submittedName>
        <fullName evidence="2">Uncharacterized protein</fullName>
    </submittedName>
</protein>
<proteinExistence type="predicted"/>
<keyword evidence="1" id="KW-1133">Transmembrane helix</keyword>
<feature type="transmembrane region" description="Helical" evidence="1">
    <location>
        <begin position="161"/>
        <end position="181"/>
    </location>
</feature>